<organism evidence="5 6">
    <name type="scientific">Byssochlamys spectabilis</name>
    <name type="common">Paecilomyces variotii</name>
    <dbReference type="NCBI Taxonomy" id="264951"/>
    <lineage>
        <taxon>Eukaryota</taxon>
        <taxon>Fungi</taxon>
        <taxon>Dikarya</taxon>
        <taxon>Ascomycota</taxon>
        <taxon>Pezizomycotina</taxon>
        <taxon>Eurotiomycetes</taxon>
        <taxon>Eurotiomycetidae</taxon>
        <taxon>Eurotiales</taxon>
        <taxon>Thermoascaceae</taxon>
        <taxon>Paecilomyces</taxon>
    </lineage>
</organism>
<dbReference type="VEuPathDB" id="FungiDB:C8Q69DRAFT_467674"/>
<dbReference type="PANTHER" id="PTHR45681">
    <property type="entry name" value="POLYKETIDE SYNTHASE 44-RELATED"/>
    <property type="match status" value="1"/>
</dbReference>
<dbReference type="InterPro" id="IPR006162">
    <property type="entry name" value="Ppantetheine_attach_site"/>
</dbReference>
<dbReference type="Pfam" id="PF23297">
    <property type="entry name" value="ACP_SdgA_C"/>
    <property type="match status" value="1"/>
</dbReference>
<keyword evidence="3" id="KW-0808">Transferase</keyword>
<sequence>MYALRPLESTADGPNASIRLRDKLRQAKTVPEAIQEVSSAIISKISSLSMIQEQEIQASHPLSDYGIDSLVAVEMRNWIFKELEAAVTILELLANESLLLFSKKVCTRSRVFDFTTLVA</sequence>
<keyword evidence="1" id="KW-0596">Phosphopantetheine</keyword>
<dbReference type="PROSITE" id="PS00012">
    <property type="entry name" value="PHOSPHOPANTETHEINE"/>
    <property type="match status" value="1"/>
</dbReference>
<keyword evidence="6" id="KW-1185">Reference proteome</keyword>
<evidence type="ECO:0000256" key="2">
    <source>
        <dbReference type="ARBA" id="ARBA00022553"/>
    </source>
</evidence>
<reference evidence="5 6" key="1">
    <citation type="journal article" date="2018" name="Front. Microbiol.">
        <title>Genomic and genetic insights into a cosmopolitan fungus, Paecilomyces variotii (Eurotiales).</title>
        <authorList>
            <person name="Urquhart A.S."/>
            <person name="Mondo S.J."/>
            <person name="Makela M.R."/>
            <person name="Hane J.K."/>
            <person name="Wiebenga A."/>
            <person name="He G."/>
            <person name="Mihaltcheva S."/>
            <person name="Pangilinan J."/>
            <person name="Lipzen A."/>
            <person name="Barry K."/>
            <person name="de Vries R.P."/>
            <person name="Grigoriev I.V."/>
            <person name="Idnurm A."/>
        </authorList>
    </citation>
    <scope>NUCLEOTIDE SEQUENCE [LARGE SCALE GENOMIC DNA]</scope>
    <source>
        <strain evidence="5 6">CBS 101075</strain>
    </source>
</reference>
<comment type="caution">
    <text evidence="5">The sequence shown here is derived from an EMBL/GenBank/DDBJ whole genome shotgun (WGS) entry which is preliminary data.</text>
</comment>
<gene>
    <name evidence="5" type="ORF">C8Q69DRAFT_467674</name>
</gene>
<dbReference type="PROSITE" id="PS50075">
    <property type="entry name" value="CARRIER"/>
    <property type="match status" value="1"/>
</dbReference>
<evidence type="ECO:0000259" key="4">
    <source>
        <dbReference type="PROSITE" id="PS50075"/>
    </source>
</evidence>
<dbReference type="GeneID" id="39599919"/>
<dbReference type="GO" id="GO:0016740">
    <property type="term" value="F:transferase activity"/>
    <property type="evidence" value="ECO:0007669"/>
    <property type="project" value="UniProtKB-KW"/>
</dbReference>
<evidence type="ECO:0000313" key="6">
    <source>
        <dbReference type="Proteomes" id="UP000283841"/>
    </source>
</evidence>
<dbReference type="Proteomes" id="UP000283841">
    <property type="component" value="Unassembled WGS sequence"/>
</dbReference>
<dbReference type="SMART" id="SM00823">
    <property type="entry name" value="PKS_PP"/>
    <property type="match status" value="1"/>
</dbReference>
<dbReference type="STRING" id="264951.A0A443HVQ8"/>
<proteinExistence type="predicted"/>
<dbReference type="InterPro" id="IPR020806">
    <property type="entry name" value="PKS_PP-bd"/>
</dbReference>
<dbReference type="SUPFAM" id="SSF47336">
    <property type="entry name" value="ACP-like"/>
    <property type="match status" value="1"/>
</dbReference>
<dbReference type="InterPro" id="IPR036736">
    <property type="entry name" value="ACP-like_sf"/>
</dbReference>
<dbReference type="Gene3D" id="1.10.1200.10">
    <property type="entry name" value="ACP-like"/>
    <property type="match status" value="1"/>
</dbReference>
<dbReference type="GO" id="GO:0031177">
    <property type="term" value="F:phosphopantetheine binding"/>
    <property type="evidence" value="ECO:0007669"/>
    <property type="project" value="InterPro"/>
</dbReference>
<dbReference type="PANTHER" id="PTHR45681:SF6">
    <property type="entry name" value="POLYKETIDE SYNTHASE 37"/>
    <property type="match status" value="1"/>
</dbReference>
<protein>
    <recommendedName>
        <fullName evidence="4">Carrier domain-containing protein</fullName>
    </recommendedName>
</protein>
<dbReference type="InterPro" id="IPR050444">
    <property type="entry name" value="Polyketide_Synthase"/>
</dbReference>
<dbReference type="EMBL" id="RCNU01000005">
    <property type="protein sequence ID" value="RWQ95841.1"/>
    <property type="molecule type" value="Genomic_DNA"/>
</dbReference>
<evidence type="ECO:0000256" key="1">
    <source>
        <dbReference type="ARBA" id="ARBA00022450"/>
    </source>
</evidence>
<dbReference type="InterPro" id="IPR009081">
    <property type="entry name" value="PP-bd_ACP"/>
</dbReference>
<evidence type="ECO:0000313" key="5">
    <source>
        <dbReference type="EMBL" id="RWQ95841.1"/>
    </source>
</evidence>
<keyword evidence="2" id="KW-0597">Phosphoprotein</keyword>
<evidence type="ECO:0000256" key="3">
    <source>
        <dbReference type="ARBA" id="ARBA00022679"/>
    </source>
</evidence>
<name>A0A443HVQ8_BYSSP</name>
<dbReference type="RefSeq" id="XP_028485486.1">
    <property type="nucleotide sequence ID" value="XM_028630642.1"/>
</dbReference>
<accession>A0A443HVQ8</accession>
<dbReference type="AlphaFoldDB" id="A0A443HVQ8"/>
<feature type="domain" description="Carrier" evidence="4">
    <location>
        <begin position="32"/>
        <end position="109"/>
    </location>
</feature>